<evidence type="ECO:0000256" key="1">
    <source>
        <dbReference type="SAM" id="Phobius"/>
    </source>
</evidence>
<dbReference type="AlphaFoldDB" id="A0A3D4V517"/>
<comment type="caution">
    <text evidence="2">The sequence shown here is derived from an EMBL/GenBank/DDBJ whole genome shotgun (WGS) entry which is preliminary data.</text>
</comment>
<dbReference type="OMA" id="YGLYFWA"/>
<feature type="transmembrane region" description="Helical" evidence="1">
    <location>
        <begin position="28"/>
        <end position="48"/>
    </location>
</feature>
<keyword evidence="1" id="KW-1133">Transmembrane helix</keyword>
<protein>
    <submittedName>
        <fullName evidence="2">Uncharacterized protein</fullName>
    </submittedName>
</protein>
<feature type="transmembrane region" description="Helical" evidence="1">
    <location>
        <begin position="124"/>
        <end position="142"/>
    </location>
</feature>
<feature type="transmembrane region" description="Helical" evidence="1">
    <location>
        <begin position="60"/>
        <end position="79"/>
    </location>
</feature>
<keyword evidence="1" id="KW-0812">Transmembrane</keyword>
<dbReference type="Proteomes" id="UP000264071">
    <property type="component" value="Unassembled WGS sequence"/>
</dbReference>
<organism evidence="2 3">
    <name type="scientific">Gemmatimonas aurantiaca</name>
    <dbReference type="NCBI Taxonomy" id="173480"/>
    <lineage>
        <taxon>Bacteria</taxon>
        <taxon>Pseudomonadati</taxon>
        <taxon>Gemmatimonadota</taxon>
        <taxon>Gemmatimonadia</taxon>
        <taxon>Gemmatimonadales</taxon>
        <taxon>Gemmatimonadaceae</taxon>
        <taxon>Gemmatimonas</taxon>
    </lineage>
</organism>
<name>A0A3D4V517_9BACT</name>
<evidence type="ECO:0000313" key="2">
    <source>
        <dbReference type="EMBL" id="HCT56185.1"/>
    </source>
</evidence>
<evidence type="ECO:0000313" key="3">
    <source>
        <dbReference type="Proteomes" id="UP000264071"/>
    </source>
</evidence>
<gene>
    <name evidence="2" type="ORF">DGD08_03120</name>
</gene>
<accession>A0A3D4V517</accession>
<sequence>MSSVSSLGNRAADDLAYVRQVLDRAENFSAVPGLGGVGMGMVAIGAAVLAHGQGTIDRWLLTWVAAAVAACAVGALTVVRKARRHGLPLDGGAARRFSRGLMPPLLLGVVLTVTAWRADSWSMLVPIWLGCYGVGVLAAGAVSTARVVPRFGMSLLVCSAIAAALPQSWHDGMMAIGFGAGHLITGEIVRRRYGG</sequence>
<feature type="transmembrane region" description="Helical" evidence="1">
    <location>
        <begin position="100"/>
        <end position="118"/>
    </location>
</feature>
<keyword evidence="1" id="KW-0472">Membrane</keyword>
<dbReference type="EMBL" id="DPIY01000004">
    <property type="protein sequence ID" value="HCT56185.1"/>
    <property type="molecule type" value="Genomic_DNA"/>
</dbReference>
<reference evidence="2 3" key="1">
    <citation type="journal article" date="2018" name="Nat. Biotechnol.">
        <title>A standardized bacterial taxonomy based on genome phylogeny substantially revises the tree of life.</title>
        <authorList>
            <person name="Parks D.H."/>
            <person name="Chuvochina M."/>
            <person name="Waite D.W."/>
            <person name="Rinke C."/>
            <person name="Skarshewski A."/>
            <person name="Chaumeil P.A."/>
            <person name="Hugenholtz P."/>
        </authorList>
    </citation>
    <scope>NUCLEOTIDE SEQUENCE [LARGE SCALE GENOMIC DNA]</scope>
    <source>
        <strain evidence="2">UBA8844</strain>
    </source>
</reference>
<proteinExistence type="predicted"/>
<feature type="transmembrane region" description="Helical" evidence="1">
    <location>
        <begin position="147"/>
        <end position="166"/>
    </location>
</feature>